<keyword evidence="2" id="KW-0560">Oxidoreductase</keyword>
<evidence type="ECO:0000313" key="5">
    <source>
        <dbReference type="Proteomes" id="UP000016933"/>
    </source>
</evidence>
<evidence type="ECO:0000313" key="4">
    <source>
        <dbReference type="EMBL" id="EME46268.1"/>
    </source>
</evidence>
<dbReference type="Pfam" id="PF00107">
    <property type="entry name" value="ADH_zinc_N"/>
    <property type="match status" value="1"/>
</dbReference>
<dbReference type="STRING" id="675120.N1PTI0"/>
<dbReference type="Gene3D" id="3.90.180.10">
    <property type="entry name" value="Medium-chain alcohol dehydrogenases, catalytic domain"/>
    <property type="match status" value="1"/>
</dbReference>
<dbReference type="PANTHER" id="PTHR48106">
    <property type="entry name" value="QUINONE OXIDOREDUCTASE PIG3-RELATED"/>
    <property type="match status" value="1"/>
</dbReference>
<dbReference type="SUPFAM" id="SSF51735">
    <property type="entry name" value="NAD(P)-binding Rossmann-fold domains"/>
    <property type="match status" value="1"/>
</dbReference>
<dbReference type="InterPro" id="IPR011032">
    <property type="entry name" value="GroES-like_sf"/>
</dbReference>
<dbReference type="Pfam" id="PF08240">
    <property type="entry name" value="ADH_N"/>
    <property type="match status" value="1"/>
</dbReference>
<dbReference type="AlphaFoldDB" id="N1PTI0"/>
<dbReference type="InterPro" id="IPR013149">
    <property type="entry name" value="ADH-like_C"/>
</dbReference>
<sequence length="346" mass="37324">MRAVDVRNGTGPASSLFINPDIPRPQPKATECLVKVRAFGLNRADTLQREGKYPVPPGVTHIMGLEVSGTVEEVGSDTSGEAFEKGDEVFGLTYGGGYAEYLAASKKMLLKKPAELSWEECAGIPEVWMTALQALRLVGEWSPKMKSILWHAGASSVSIAGIQLSLSLSPNPKVYATTRQDAKCEFVVHQIGATAAFNSTKSYPKADGSIGGSWADEVRRANGGEGIDLVIDYVGAPYFADNLAVVARDGRIVQLGMMGGTLLPEKTDISAFIMKRASFVGSTLRSRSPKYQGKLRDLFAEEVLPKLVSGAYKMPLARVLSWKKIEEAHLLLEGNKTMGKLVCVVD</sequence>
<dbReference type="GO" id="GO:0016651">
    <property type="term" value="F:oxidoreductase activity, acting on NAD(P)H"/>
    <property type="evidence" value="ECO:0007669"/>
    <property type="project" value="TreeGrafter"/>
</dbReference>
<reference evidence="4 5" key="2">
    <citation type="journal article" date="2012" name="PLoS Pathog.">
        <title>Diverse lifestyles and strategies of plant pathogenesis encoded in the genomes of eighteen Dothideomycetes fungi.</title>
        <authorList>
            <person name="Ohm R.A."/>
            <person name="Feau N."/>
            <person name="Henrissat B."/>
            <person name="Schoch C.L."/>
            <person name="Horwitz B.A."/>
            <person name="Barry K.W."/>
            <person name="Condon B.J."/>
            <person name="Copeland A.C."/>
            <person name="Dhillon B."/>
            <person name="Glaser F."/>
            <person name="Hesse C.N."/>
            <person name="Kosti I."/>
            <person name="LaButti K."/>
            <person name="Lindquist E.A."/>
            <person name="Lucas S."/>
            <person name="Salamov A.A."/>
            <person name="Bradshaw R.E."/>
            <person name="Ciuffetti L."/>
            <person name="Hamelin R.C."/>
            <person name="Kema G.H.J."/>
            <person name="Lawrence C."/>
            <person name="Scott J.A."/>
            <person name="Spatafora J.W."/>
            <person name="Turgeon B.G."/>
            <person name="de Wit P.J.G.M."/>
            <person name="Zhong S."/>
            <person name="Goodwin S.B."/>
            <person name="Grigoriev I.V."/>
        </authorList>
    </citation>
    <scope>NUCLEOTIDE SEQUENCE [LARGE SCALE GENOMIC DNA]</scope>
    <source>
        <strain evidence="5">NZE10 / CBS 128990</strain>
    </source>
</reference>
<keyword evidence="1" id="KW-0521">NADP</keyword>
<evidence type="ECO:0000256" key="2">
    <source>
        <dbReference type="ARBA" id="ARBA00023002"/>
    </source>
</evidence>
<organism evidence="4 5">
    <name type="scientific">Dothistroma septosporum (strain NZE10 / CBS 128990)</name>
    <name type="common">Red band needle blight fungus</name>
    <name type="synonym">Mycosphaerella pini</name>
    <dbReference type="NCBI Taxonomy" id="675120"/>
    <lineage>
        <taxon>Eukaryota</taxon>
        <taxon>Fungi</taxon>
        <taxon>Dikarya</taxon>
        <taxon>Ascomycota</taxon>
        <taxon>Pezizomycotina</taxon>
        <taxon>Dothideomycetes</taxon>
        <taxon>Dothideomycetidae</taxon>
        <taxon>Mycosphaerellales</taxon>
        <taxon>Mycosphaerellaceae</taxon>
        <taxon>Dothistroma</taxon>
    </lineage>
</organism>
<evidence type="ECO:0000259" key="3">
    <source>
        <dbReference type="SMART" id="SM00829"/>
    </source>
</evidence>
<dbReference type="CDD" id="cd05276">
    <property type="entry name" value="p53_inducible_oxidoreductase"/>
    <property type="match status" value="1"/>
</dbReference>
<proteinExistence type="predicted"/>
<dbReference type="eggNOG" id="KOG1198">
    <property type="taxonomic scope" value="Eukaryota"/>
</dbReference>
<feature type="domain" description="Enoyl reductase (ER)" evidence="3">
    <location>
        <begin position="11"/>
        <end position="343"/>
    </location>
</feature>
<keyword evidence="5" id="KW-1185">Reference proteome</keyword>
<accession>N1PTI0</accession>
<gene>
    <name evidence="4" type="ORF">DOTSEDRAFT_42812</name>
</gene>
<dbReference type="HOGENOM" id="CLU_026673_3_4_1"/>
<dbReference type="PANTHER" id="PTHR48106:SF18">
    <property type="entry name" value="QUINONE OXIDOREDUCTASE PIG3"/>
    <property type="match status" value="1"/>
</dbReference>
<reference evidence="5" key="1">
    <citation type="journal article" date="2012" name="PLoS Genet.">
        <title>The genomes of the fungal plant pathogens Cladosporium fulvum and Dothistroma septosporum reveal adaptation to different hosts and lifestyles but also signatures of common ancestry.</title>
        <authorList>
            <person name="de Wit P.J.G.M."/>
            <person name="van der Burgt A."/>
            <person name="Oekmen B."/>
            <person name="Stergiopoulos I."/>
            <person name="Abd-Elsalam K.A."/>
            <person name="Aerts A.L."/>
            <person name="Bahkali A.H."/>
            <person name="Beenen H.G."/>
            <person name="Chettri P."/>
            <person name="Cox M.P."/>
            <person name="Datema E."/>
            <person name="de Vries R.P."/>
            <person name="Dhillon B."/>
            <person name="Ganley A.R."/>
            <person name="Griffiths S.A."/>
            <person name="Guo Y."/>
            <person name="Hamelin R.C."/>
            <person name="Henrissat B."/>
            <person name="Kabir M.S."/>
            <person name="Jashni M.K."/>
            <person name="Kema G."/>
            <person name="Klaubauf S."/>
            <person name="Lapidus A."/>
            <person name="Levasseur A."/>
            <person name="Lindquist E."/>
            <person name="Mehrabi R."/>
            <person name="Ohm R.A."/>
            <person name="Owen T.J."/>
            <person name="Salamov A."/>
            <person name="Schwelm A."/>
            <person name="Schijlen E."/>
            <person name="Sun H."/>
            <person name="van den Burg H.A."/>
            <person name="van Ham R.C.H.J."/>
            <person name="Zhang S."/>
            <person name="Goodwin S.B."/>
            <person name="Grigoriev I.V."/>
            <person name="Collemare J."/>
            <person name="Bradshaw R.E."/>
        </authorList>
    </citation>
    <scope>NUCLEOTIDE SEQUENCE [LARGE SCALE GENOMIC DNA]</scope>
    <source>
        <strain evidence="5">NZE10 / CBS 128990</strain>
    </source>
</reference>
<dbReference type="EMBL" id="KB446537">
    <property type="protein sequence ID" value="EME46268.1"/>
    <property type="molecule type" value="Genomic_DNA"/>
</dbReference>
<dbReference type="OMA" id="DWSWEYA"/>
<dbReference type="InterPro" id="IPR013154">
    <property type="entry name" value="ADH-like_N"/>
</dbReference>
<dbReference type="OrthoDB" id="203908at2759"/>
<dbReference type="SUPFAM" id="SSF50129">
    <property type="entry name" value="GroES-like"/>
    <property type="match status" value="1"/>
</dbReference>
<dbReference type="InterPro" id="IPR020843">
    <property type="entry name" value="ER"/>
</dbReference>
<dbReference type="SMART" id="SM00829">
    <property type="entry name" value="PKS_ER"/>
    <property type="match status" value="1"/>
</dbReference>
<evidence type="ECO:0000256" key="1">
    <source>
        <dbReference type="ARBA" id="ARBA00022857"/>
    </source>
</evidence>
<name>N1PTI0_DOTSN</name>
<dbReference type="Gene3D" id="3.40.50.720">
    <property type="entry name" value="NAD(P)-binding Rossmann-like Domain"/>
    <property type="match status" value="1"/>
</dbReference>
<dbReference type="GO" id="GO:0070402">
    <property type="term" value="F:NADPH binding"/>
    <property type="evidence" value="ECO:0007669"/>
    <property type="project" value="TreeGrafter"/>
</dbReference>
<dbReference type="Proteomes" id="UP000016933">
    <property type="component" value="Unassembled WGS sequence"/>
</dbReference>
<dbReference type="InterPro" id="IPR014189">
    <property type="entry name" value="Quinone_OxRdtase_PIG3"/>
</dbReference>
<dbReference type="InterPro" id="IPR036291">
    <property type="entry name" value="NAD(P)-bd_dom_sf"/>
</dbReference>
<protein>
    <recommendedName>
        <fullName evidence="3">Enoyl reductase (ER) domain-containing protein</fullName>
    </recommendedName>
</protein>